<keyword evidence="4" id="KW-0418">Kinase</keyword>
<gene>
    <name evidence="4" type="primary">ADK</name>
    <name evidence="4" type="ORF">SDJN03_11829</name>
</gene>
<evidence type="ECO:0000313" key="4">
    <source>
        <dbReference type="EMBL" id="KAG6595276.1"/>
    </source>
</evidence>
<dbReference type="InterPro" id="IPR006259">
    <property type="entry name" value="Adenyl_kin_sub"/>
</dbReference>
<dbReference type="Proteomes" id="UP000685013">
    <property type="component" value="Chromosome 7"/>
</dbReference>
<protein>
    <submittedName>
        <fullName evidence="4">Adenylate kinase 1, chloroplastic</fullName>
    </submittedName>
</protein>
<dbReference type="AlphaFoldDB" id="A0AAV6NB51"/>
<evidence type="ECO:0000256" key="2">
    <source>
        <dbReference type="ARBA" id="ARBA00011245"/>
    </source>
</evidence>
<comment type="catalytic activity">
    <reaction evidence="1">
        <text>AMP + ATP = 2 ADP</text>
        <dbReference type="Rhea" id="RHEA:12973"/>
        <dbReference type="ChEBI" id="CHEBI:30616"/>
        <dbReference type="ChEBI" id="CHEBI:456215"/>
        <dbReference type="ChEBI" id="CHEBI:456216"/>
        <dbReference type="EC" id="2.7.4.3"/>
    </reaction>
</comment>
<dbReference type="HAMAP" id="MF_00235">
    <property type="entry name" value="Adenylate_kinase_Adk"/>
    <property type="match status" value="1"/>
</dbReference>
<keyword evidence="3" id="KW-0547">Nucleotide-binding</keyword>
<dbReference type="PROSITE" id="PS00113">
    <property type="entry name" value="ADENYLATE_KINASE"/>
    <property type="match status" value="1"/>
</dbReference>
<dbReference type="GO" id="GO:0005524">
    <property type="term" value="F:ATP binding"/>
    <property type="evidence" value="ECO:0007669"/>
    <property type="project" value="InterPro"/>
</dbReference>
<dbReference type="CDD" id="cd01428">
    <property type="entry name" value="ADK"/>
    <property type="match status" value="1"/>
</dbReference>
<comment type="caution">
    <text evidence="4">The sequence shown here is derived from an EMBL/GenBank/DDBJ whole genome shotgun (WGS) entry which is preliminary data.</text>
</comment>
<feature type="non-terminal residue" evidence="4">
    <location>
        <position position="1"/>
    </location>
</feature>
<sequence length="293" mass="32276">MAALFRYSKSSTVSSLSSTSLFRRCFSSAVAAELSSPTTTTLPFNLDHNLPRKDPKDRNVQWVFLGCPGVGKGTYASRLCNLLGIPHIATGDLVREELASSSSPLSRQLSEIVNQGKLVSDEIIINLLSKRLEAGEAKGESGFILDGFPRTIRQAEILEEVIDIDLVVNLKLREDVLLEKCLGRRICGQCGKNFNLASINVKGVNGNPGMSMPPLLPPTHCMSKLITRADDTETVVKERLQVYNEKSQPVEEYYRSRGKLLEFNLPGGIPESWPKLLKVLNLDDFEEKLSAAA</sequence>
<proteinExistence type="inferred from homology"/>
<comment type="subunit">
    <text evidence="2">Monomer.</text>
</comment>
<accession>A0AAV6NB51</accession>
<evidence type="ECO:0000256" key="3">
    <source>
        <dbReference type="ARBA" id="ARBA00022741"/>
    </source>
</evidence>
<dbReference type="Pfam" id="PF00406">
    <property type="entry name" value="ADK"/>
    <property type="match status" value="1"/>
</dbReference>
<reference evidence="4 5" key="1">
    <citation type="journal article" date="2021" name="Hortic Res">
        <title>The domestication of Cucurbita argyrosperma as revealed by the genome of its wild relative.</title>
        <authorList>
            <person name="Barrera-Redondo J."/>
            <person name="Sanchez-de la Vega G."/>
            <person name="Aguirre-Liguori J.A."/>
            <person name="Castellanos-Morales G."/>
            <person name="Gutierrez-Guerrero Y.T."/>
            <person name="Aguirre-Dugua X."/>
            <person name="Aguirre-Planter E."/>
            <person name="Tenaillon M.I."/>
            <person name="Lira-Saade R."/>
            <person name="Eguiarte L.E."/>
        </authorList>
    </citation>
    <scope>NUCLEOTIDE SEQUENCE [LARGE SCALE GENOMIC DNA]</scope>
    <source>
        <strain evidence="4">JBR-2021</strain>
    </source>
</reference>
<dbReference type="InterPro" id="IPR000850">
    <property type="entry name" value="Adenylat/UMP-CMP_kin"/>
</dbReference>
<keyword evidence="4" id="KW-0808">Transferase</keyword>
<organism evidence="4 5">
    <name type="scientific">Cucurbita argyrosperma subsp. sororia</name>
    <dbReference type="NCBI Taxonomy" id="37648"/>
    <lineage>
        <taxon>Eukaryota</taxon>
        <taxon>Viridiplantae</taxon>
        <taxon>Streptophyta</taxon>
        <taxon>Embryophyta</taxon>
        <taxon>Tracheophyta</taxon>
        <taxon>Spermatophyta</taxon>
        <taxon>Magnoliopsida</taxon>
        <taxon>eudicotyledons</taxon>
        <taxon>Gunneridae</taxon>
        <taxon>Pentapetalae</taxon>
        <taxon>rosids</taxon>
        <taxon>fabids</taxon>
        <taxon>Cucurbitales</taxon>
        <taxon>Cucurbitaceae</taxon>
        <taxon>Cucurbiteae</taxon>
        <taxon>Cucurbita</taxon>
    </lineage>
</organism>
<dbReference type="GO" id="GO:0004017">
    <property type="term" value="F:AMP kinase activity"/>
    <property type="evidence" value="ECO:0007669"/>
    <property type="project" value="UniProtKB-EC"/>
</dbReference>
<dbReference type="NCBIfam" id="TIGR01351">
    <property type="entry name" value="adk"/>
    <property type="match status" value="1"/>
</dbReference>
<keyword evidence="5" id="KW-1185">Reference proteome</keyword>
<dbReference type="PANTHER" id="PTHR23359">
    <property type="entry name" value="NUCLEOTIDE KINASE"/>
    <property type="match status" value="1"/>
</dbReference>
<name>A0AAV6NB51_9ROSI</name>
<dbReference type="EMBL" id="JAGKQH010000007">
    <property type="protein sequence ID" value="KAG6595276.1"/>
    <property type="molecule type" value="Genomic_DNA"/>
</dbReference>
<dbReference type="InterPro" id="IPR033690">
    <property type="entry name" value="Adenylat_kinase_CS"/>
</dbReference>
<evidence type="ECO:0000256" key="1">
    <source>
        <dbReference type="ARBA" id="ARBA00000582"/>
    </source>
</evidence>
<evidence type="ECO:0000313" key="5">
    <source>
        <dbReference type="Proteomes" id="UP000685013"/>
    </source>
</evidence>